<reference evidence="4" key="1">
    <citation type="journal article" date="2014" name="Int. J. Syst. Evol. Microbiol.">
        <title>Complete genome sequence of Corynebacterium casei LMG S-19264T (=DSM 44701T), isolated from a smear-ripened cheese.</title>
        <authorList>
            <consortium name="US DOE Joint Genome Institute (JGI-PGF)"/>
            <person name="Walter F."/>
            <person name="Albersmeier A."/>
            <person name="Kalinowski J."/>
            <person name="Ruckert C."/>
        </authorList>
    </citation>
    <scope>NUCLEOTIDE SEQUENCE</scope>
    <source>
        <strain evidence="4">CGMCC 1.15478</strain>
    </source>
</reference>
<organism evidence="4 5">
    <name type="scientific">Hoyosella rhizosphaerae</name>
    <dbReference type="NCBI Taxonomy" id="1755582"/>
    <lineage>
        <taxon>Bacteria</taxon>
        <taxon>Bacillati</taxon>
        <taxon>Actinomycetota</taxon>
        <taxon>Actinomycetes</taxon>
        <taxon>Mycobacteriales</taxon>
        <taxon>Hoyosellaceae</taxon>
        <taxon>Hoyosella</taxon>
    </lineage>
</organism>
<dbReference type="Proteomes" id="UP000641514">
    <property type="component" value="Unassembled WGS sequence"/>
</dbReference>
<evidence type="ECO:0000256" key="2">
    <source>
        <dbReference type="ARBA" id="ARBA00023002"/>
    </source>
</evidence>
<reference evidence="4" key="2">
    <citation type="submission" date="2020-09" db="EMBL/GenBank/DDBJ databases">
        <authorList>
            <person name="Sun Q."/>
            <person name="Zhou Y."/>
        </authorList>
    </citation>
    <scope>NUCLEOTIDE SEQUENCE</scope>
    <source>
        <strain evidence="4">CGMCC 1.15478</strain>
    </source>
</reference>
<dbReference type="AlphaFoldDB" id="A0A916U1F8"/>
<feature type="domain" description="Flavin reductase like" evidence="3">
    <location>
        <begin position="18"/>
        <end position="161"/>
    </location>
</feature>
<comment type="caution">
    <text evidence="4">The sequence shown here is derived from an EMBL/GenBank/DDBJ whole genome shotgun (WGS) entry which is preliminary data.</text>
</comment>
<keyword evidence="5" id="KW-1185">Reference proteome</keyword>
<dbReference type="GO" id="GO:0010181">
    <property type="term" value="F:FMN binding"/>
    <property type="evidence" value="ECO:0007669"/>
    <property type="project" value="InterPro"/>
</dbReference>
<evidence type="ECO:0000256" key="1">
    <source>
        <dbReference type="ARBA" id="ARBA00008898"/>
    </source>
</evidence>
<evidence type="ECO:0000313" key="5">
    <source>
        <dbReference type="Proteomes" id="UP000641514"/>
    </source>
</evidence>
<comment type="similarity">
    <text evidence="1">Belongs to the non-flavoprotein flavin reductase family.</text>
</comment>
<evidence type="ECO:0000259" key="3">
    <source>
        <dbReference type="SMART" id="SM00903"/>
    </source>
</evidence>
<dbReference type="InterPro" id="IPR002563">
    <property type="entry name" value="Flavin_Rdtase-like_dom"/>
</dbReference>
<gene>
    <name evidence="4" type="ORF">GCM10011410_01540</name>
</gene>
<dbReference type="InterPro" id="IPR050268">
    <property type="entry name" value="NADH-dep_flavin_reductase"/>
</dbReference>
<accession>A0A916U1F8</accession>
<dbReference type="EMBL" id="BMJH01000001">
    <property type="protein sequence ID" value="GGC52929.1"/>
    <property type="molecule type" value="Genomic_DNA"/>
</dbReference>
<dbReference type="RefSeq" id="WP_188669745.1">
    <property type="nucleotide sequence ID" value="NZ_BMJH01000001.1"/>
</dbReference>
<dbReference type="InterPro" id="IPR012349">
    <property type="entry name" value="Split_barrel_FMN-bd"/>
</dbReference>
<dbReference type="SMART" id="SM00903">
    <property type="entry name" value="Flavin_Reduct"/>
    <property type="match status" value="1"/>
</dbReference>
<dbReference type="PANTHER" id="PTHR30466:SF11">
    <property type="entry name" value="FLAVIN-DEPENDENT MONOOXYGENASE, REDUCTASE SUBUNIT HSAB"/>
    <property type="match status" value="1"/>
</dbReference>
<sequence>MTASVDTRLQPQQLRSAFAAHPAGVVAVAADIGGRYVGMVASSFVPVSLDPPLVSVCIQNTSGTWPVLTTSATLGISVLGSHHGDVARSLARRTGDRFENVPTELGPAGAVFIAASPLHLQVAIRDTIAAGDHHIVLLDVLDVRILSDHAPIVFYQSGFHTLRP</sequence>
<dbReference type="Gene3D" id="2.30.110.10">
    <property type="entry name" value="Electron Transport, Fmn-binding Protein, Chain A"/>
    <property type="match status" value="1"/>
</dbReference>
<dbReference type="Pfam" id="PF01613">
    <property type="entry name" value="Flavin_Reduct"/>
    <property type="match status" value="1"/>
</dbReference>
<dbReference type="PANTHER" id="PTHR30466">
    <property type="entry name" value="FLAVIN REDUCTASE"/>
    <property type="match status" value="1"/>
</dbReference>
<dbReference type="SUPFAM" id="SSF50475">
    <property type="entry name" value="FMN-binding split barrel"/>
    <property type="match status" value="1"/>
</dbReference>
<name>A0A916U1F8_9ACTN</name>
<protein>
    <submittedName>
        <fullName evidence="4">Oxidoreductase</fullName>
    </submittedName>
</protein>
<dbReference type="GO" id="GO:0042602">
    <property type="term" value="F:riboflavin reductase (NADPH) activity"/>
    <property type="evidence" value="ECO:0007669"/>
    <property type="project" value="TreeGrafter"/>
</dbReference>
<evidence type="ECO:0000313" key="4">
    <source>
        <dbReference type="EMBL" id="GGC52929.1"/>
    </source>
</evidence>
<keyword evidence="2" id="KW-0560">Oxidoreductase</keyword>
<proteinExistence type="inferred from homology"/>